<dbReference type="OMA" id="HSHTAYY"/>
<dbReference type="Proteomes" id="UP000314986">
    <property type="component" value="Unassembled WGS sequence"/>
</dbReference>
<protein>
    <submittedName>
        <fullName evidence="2">Fibronectin type III domain-containing protein 3B-like</fullName>
    </submittedName>
</protein>
<name>A0A4W3GZM9_CALMI</name>
<reference evidence="3" key="1">
    <citation type="journal article" date="2006" name="Science">
        <title>Ancient noncoding elements conserved in the human genome.</title>
        <authorList>
            <person name="Venkatesh B."/>
            <person name="Kirkness E.F."/>
            <person name="Loh Y.H."/>
            <person name="Halpern A.L."/>
            <person name="Lee A.P."/>
            <person name="Johnson J."/>
            <person name="Dandona N."/>
            <person name="Viswanathan L.D."/>
            <person name="Tay A."/>
            <person name="Venter J.C."/>
            <person name="Strausberg R.L."/>
            <person name="Brenner S."/>
        </authorList>
    </citation>
    <scope>NUCLEOTIDE SEQUENCE [LARGE SCALE GENOMIC DNA]</scope>
</reference>
<organism evidence="2 3">
    <name type="scientific">Callorhinchus milii</name>
    <name type="common">Ghost shark</name>
    <dbReference type="NCBI Taxonomy" id="7868"/>
    <lineage>
        <taxon>Eukaryota</taxon>
        <taxon>Metazoa</taxon>
        <taxon>Chordata</taxon>
        <taxon>Craniata</taxon>
        <taxon>Vertebrata</taxon>
        <taxon>Chondrichthyes</taxon>
        <taxon>Holocephali</taxon>
        <taxon>Chimaeriformes</taxon>
        <taxon>Callorhinchidae</taxon>
        <taxon>Callorhinchus</taxon>
    </lineage>
</organism>
<reference evidence="3" key="2">
    <citation type="journal article" date="2007" name="PLoS Biol.">
        <title>Survey sequencing and comparative analysis of the elephant shark (Callorhinchus milii) genome.</title>
        <authorList>
            <person name="Venkatesh B."/>
            <person name="Kirkness E.F."/>
            <person name="Loh Y.H."/>
            <person name="Halpern A.L."/>
            <person name="Lee A.P."/>
            <person name="Johnson J."/>
            <person name="Dandona N."/>
            <person name="Viswanathan L.D."/>
            <person name="Tay A."/>
            <person name="Venter J.C."/>
            <person name="Strausberg R.L."/>
            <person name="Brenner S."/>
        </authorList>
    </citation>
    <scope>NUCLEOTIDE SEQUENCE [LARGE SCALE GENOMIC DNA]</scope>
</reference>
<sequence length="188" mass="20992">SQLHAWVRTRFACVLQVIEDNTGVRRVVITPQSPECFPPSYPSALSPTPHLPPYLAHHPQLLPHSHTAYYPPVTGPGELPPQFFPQHHIPPTIYGEQEIIPLYGMSNFLSREETFGKQHKKLKIDRQNRLNSPPVSIYKSHVPPCTTLYNGYGKPLGLGGGGGGTPIKKTERRARSSPRINEQDIHGE</sequence>
<dbReference type="Ensembl" id="ENSCMIT00000008770.1">
    <property type="protein sequence ID" value="ENSCMIP00000008530.1"/>
    <property type="gene ID" value="ENSCMIG00000004576.1"/>
</dbReference>
<dbReference type="STRING" id="7868.ENSCMIP00000008530"/>
<feature type="region of interest" description="Disordered" evidence="1">
    <location>
        <begin position="154"/>
        <end position="188"/>
    </location>
</feature>
<accession>A0A4W3GZM9</accession>
<dbReference type="InParanoid" id="A0A4W3GZM9"/>
<evidence type="ECO:0000256" key="1">
    <source>
        <dbReference type="SAM" id="MobiDB-lite"/>
    </source>
</evidence>
<dbReference type="AlphaFoldDB" id="A0A4W3GZM9"/>
<evidence type="ECO:0000313" key="3">
    <source>
        <dbReference type="Proteomes" id="UP000314986"/>
    </source>
</evidence>
<feature type="compositionally biased region" description="Gly residues" evidence="1">
    <location>
        <begin position="154"/>
        <end position="165"/>
    </location>
</feature>
<reference evidence="2" key="4">
    <citation type="submission" date="2025-08" db="UniProtKB">
        <authorList>
            <consortium name="Ensembl"/>
        </authorList>
    </citation>
    <scope>IDENTIFICATION</scope>
</reference>
<reference evidence="3" key="3">
    <citation type="journal article" date="2014" name="Nature">
        <title>Elephant shark genome provides unique insights into gnathostome evolution.</title>
        <authorList>
            <consortium name="International Elephant Shark Genome Sequencing Consortium"/>
            <person name="Venkatesh B."/>
            <person name="Lee A.P."/>
            <person name="Ravi V."/>
            <person name="Maurya A.K."/>
            <person name="Lian M.M."/>
            <person name="Swann J.B."/>
            <person name="Ohta Y."/>
            <person name="Flajnik M.F."/>
            <person name="Sutoh Y."/>
            <person name="Kasahara M."/>
            <person name="Hoon S."/>
            <person name="Gangu V."/>
            <person name="Roy S.W."/>
            <person name="Irimia M."/>
            <person name="Korzh V."/>
            <person name="Kondrychyn I."/>
            <person name="Lim Z.W."/>
            <person name="Tay B.H."/>
            <person name="Tohari S."/>
            <person name="Kong K.W."/>
            <person name="Ho S."/>
            <person name="Lorente-Galdos B."/>
            <person name="Quilez J."/>
            <person name="Marques-Bonet T."/>
            <person name="Raney B.J."/>
            <person name="Ingham P.W."/>
            <person name="Tay A."/>
            <person name="Hillier L.W."/>
            <person name="Minx P."/>
            <person name="Boehm T."/>
            <person name="Wilson R.K."/>
            <person name="Brenner S."/>
            <person name="Warren W.C."/>
        </authorList>
    </citation>
    <scope>NUCLEOTIDE SEQUENCE [LARGE SCALE GENOMIC DNA]</scope>
</reference>
<reference evidence="2" key="5">
    <citation type="submission" date="2025-09" db="UniProtKB">
        <authorList>
            <consortium name="Ensembl"/>
        </authorList>
    </citation>
    <scope>IDENTIFICATION</scope>
</reference>
<keyword evidence="3" id="KW-1185">Reference proteome</keyword>
<proteinExistence type="predicted"/>
<dbReference type="GeneTree" id="ENSGT00940000157005"/>
<evidence type="ECO:0000313" key="2">
    <source>
        <dbReference type="Ensembl" id="ENSCMIP00000008530.1"/>
    </source>
</evidence>